<dbReference type="InterPro" id="IPR006059">
    <property type="entry name" value="SBP"/>
</dbReference>
<evidence type="ECO:0000313" key="1">
    <source>
        <dbReference type="EMBL" id="QOV19943.1"/>
    </source>
</evidence>
<dbReference type="AlphaFoldDB" id="A0A7M2RHX8"/>
<keyword evidence="2" id="KW-1185">Reference proteome</keyword>
<accession>A0A7M2RHX8</accession>
<dbReference type="PANTHER" id="PTHR43649">
    <property type="entry name" value="ARABINOSE-BINDING PROTEIN-RELATED"/>
    <property type="match status" value="1"/>
</dbReference>
<proteinExistence type="predicted"/>
<dbReference type="SUPFAM" id="SSF53850">
    <property type="entry name" value="Periplasmic binding protein-like II"/>
    <property type="match status" value="1"/>
</dbReference>
<dbReference type="PANTHER" id="PTHR43649:SF12">
    <property type="entry name" value="DIACETYLCHITOBIOSE BINDING PROTEIN DASA"/>
    <property type="match status" value="1"/>
</dbReference>
<reference evidence="1 2" key="1">
    <citation type="submission" date="2020-10" db="EMBL/GenBank/DDBJ databases">
        <title>Blautia liquoris sp.nov., isolated from the mud in a fermentation cellar used for the production of Chinese strong-flavoured liquor.</title>
        <authorList>
            <person name="Lu L."/>
        </authorList>
    </citation>
    <scope>NUCLEOTIDE SEQUENCE [LARGE SCALE GENOMIC DNA]</scope>
    <source>
        <strain evidence="1 2">LZLJ-3</strain>
    </source>
</reference>
<evidence type="ECO:0000313" key="2">
    <source>
        <dbReference type="Proteomes" id="UP000593601"/>
    </source>
</evidence>
<dbReference type="KEGG" id="bliq:INP51_02975"/>
<organism evidence="1 2">
    <name type="scientific">Blautia liquoris</name>
    <dbReference type="NCBI Taxonomy" id="2779518"/>
    <lineage>
        <taxon>Bacteria</taxon>
        <taxon>Bacillati</taxon>
        <taxon>Bacillota</taxon>
        <taxon>Clostridia</taxon>
        <taxon>Lachnospirales</taxon>
        <taxon>Lachnospiraceae</taxon>
        <taxon>Blautia</taxon>
    </lineage>
</organism>
<name>A0A7M2RHX8_9FIRM</name>
<gene>
    <name evidence="1" type="ORF">INP51_02975</name>
</gene>
<dbReference type="Gene3D" id="3.40.190.10">
    <property type="entry name" value="Periplasmic binding protein-like II"/>
    <property type="match status" value="1"/>
</dbReference>
<dbReference type="RefSeq" id="WP_193736263.1">
    <property type="nucleotide sequence ID" value="NZ_CP063304.1"/>
</dbReference>
<dbReference type="Proteomes" id="UP000593601">
    <property type="component" value="Chromosome"/>
</dbReference>
<dbReference type="PROSITE" id="PS51257">
    <property type="entry name" value="PROKAR_LIPOPROTEIN"/>
    <property type="match status" value="1"/>
</dbReference>
<protein>
    <submittedName>
        <fullName evidence="1">Extracellular solute-binding protein</fullName>
    </submittedName>
</protein>
<dbReference type="InterPro" id="IPR050490">
    <property type="entry name" value="Bact_solute-bd_prot1"/>
</dbReference>
<sequence>MKRQIGLFGLCVILFLSGCNYTENNVQEKATKENKDSITLMHVNADKAGVQKYVEDAEKKLNININLTSPPANAYNRQAKISTLLSSGDSSVDIITVNDEMISEFKHKGYLETLDSAVMPKDIIQCYPSDYMEKIVMKDSKVYSVPYALDIMVFWVNEDVTKKAGINQISDLEDFKKLLNTNYGSGVYGYGGSWEATYAYNEILQFINMFGGDFQNWSDPYTREAMQFLHDMLKDRKVAVDVLFDQYEQMEQKFMNGKTGAIFMYSGILNTFLKAGKYGEDKLHVVPLPMFRERAANVGSWQYVLNKGSKHKEAAKKFLSYAASREGSMAYAKAMNHLPARLDIIENEDLGIPDLDIWKDYVEHVKLKARPLSDDPMSEIEKIGVLFQKYVTDEITLEEFCDSAGEIV</sequence>
<dbReference type="Pfam" id="PF01547">
    <property type="entry name" value="SBP_bac_1"/>
    <property type="match status" value="1"/>
</dbReference>
<dbReference type="EMBL" id="CP063304">
    <property type="protein sequence ID" value="QOV19943.1"/>
    <property type="molecule type" value="Genomic_DNA"/>
</dbReference>